<reference evidence="1 2" key="1">
    <citation type="submission" date="2017-12" db="EMBL/GenBank/DDBJ databases">
        <title>Phylogenetic diversity of female urinary microbiome.</title>
        <authorList>
            <person name="Thomas-White K."/>
            <person name="Wolfe A.J."/>
        </authorList>
    </citation>
    <scope>NUCLEOTIDE SEQUENCE [LARGE SCALE GENOMIC DNA]</scope>
    <source>
        <strain evidence="1 2">UMB0416</strain>
    </source>
</reference>
<dbReference type="AlphaFoldDB" id="A0A2I1RL52"/>
<gene>
    <name evidence="1" type="ORF">CYJ96_00415</name>
</gene>
<name>A0A2I1RL52_FAUOS</name>
<sequence length="180" mass="21620">MKYPENQHGKHRPQSKEWQDIRAELMQLKTQFKLTDDEFRPLSPTENHQAIEKQFIQTFCTVKDGKVGDGWLWQYFKQEEFSAYDLPERPECYLSQLIDENETIWLGATTTYHENTKIWWYEGKILPILQVLAESCFFEECYFVSKKFKWLFCINHHDVLTATGEDMPRKLENLEKSLRN</sequence>
<protein>
    <submittedName>
        <fullName evidence="1">Uncharacterized protein</fullName>
    </submittedName>
</protein>
<dbReference type="RefSeq" id="WP_101963496.1">
    <property type="nucleotide sequence ID" value="NZ_PKJS01000001.1"/>
</dbReference>
<comment type="caution">
    <text evidence="1">The sequence shown here is derived from an EMBL/GenBank/DDBJ whole genome shotgun (WGS) entry which is preliminary data.</text>
</comment>
<dbReference type="EMBL" id="PKJS01000001">
    <property type="protein sequence ID" value="PKZ69855.1"/>
    <property type="molecule type" value="Genomic_DNA"/>
</dbReference>
<organism evidence="1 2">
    <name type="scientific">Faucicola osloensis</name>
    <name type="common">Moraxella osloensis</name>
    <dbReference type="NCBI Taxonomy" id="34062"/>
    <lineage>
        <taxon>Bacteria</taxon>
        <taxon>Pseudomonadati</taxon>
        <taxon>Pseudomonadota</taxon>
        <taxon>Gammaproteobacteria</taxon>
        <taxon>Moraxellales</taxon>
        <taxon>Moraxellaceae</taxon>
        <taxon>Faucicola</taxon>
    </lineage>
</organism>
<dbReference type="InterPro" id="IPR046644">
    <property type="entry name" value="DUF6756"/>
</dbReference>
<accession>A0A2I1RL52</accession>
<proteinExistence type="predicted"/>
<evidence type="ECO:0000313" key="1">
    <source>
        <dbReference type="EMBL" id="PKZ69855.1"/>
    </source>
</evidence>
<dbReference type="Proteomes" id="UP000234914">
    <property type="component" value="Unassembled WGS sequence"/>
</dbReference>
<evidence type="ECO:0000313" key="2">
    <source>
        <dbReference type="Proteomes" id="UP000234914"/>
    </source>
</evidence>
<dbReference type="Pfam" id="PF20541">
    <property type="entry name" value="DUF6756"/>
    <property type="match status" value="1"/>
</dbReference>